<evidence type="ECO:0000313" key="3">
    <source>
        <dbReference type="EMBL" id="SMO75956.1"/>
    </source>
</evidence>
<organism evidence="3 4">
    <name type="scientific">Paracoccus laeviglucosivorans</name>
    <dbReference type="NCBI Taxonomy" id="1197861"/>
    <lineage>
        <taxon>Bacteria</taxon>
        <taxon>Pseudomonadati</taxon>
        <taxon>Pseudomonadota</taxon>
        <taxon>Alphaproteobacteria</taxon>
        <taxon>Rhodobacterales</taxon>
        <taxon>Paracoccaceae</taxon>
        <taxon>Paracoccus</taxon>
    </lineage>
</organism>
<proteinExistence type="predicted"/>
<keyword evidence="4" id="KW-1185">Reference proteome</keyword>
<name>A0A521DW86_9RHOB</name>
<accession>A0A521DW86</accession>
<gene>
    <name evidence="3" type="ORF">SAMN06265221_11040</name>
</gene>
<evidence type="ECO:0000313" key="4">
    <source>
        <dbReference type="Proteomes" id="UP000319014"/>
    </source>
</evidence>
<dbReference type="InterPro" id="IPR011105">
    <property type="entry name" value="Cell_wall_hydrolase_SleB"/>
</dbReference>
<dbReference type="Pfam" id="PF07486">
    <property type="entry name" value="Hydrolase_2"/>
    <property type="match status" value="1"/>
</dbReference>
<dbReference type="Gene3D" id="1.10.10.2520">
    <property type="entry name" value="Cell wall hydrolase SleB, domain 1"/>
    <property type="match status" value="1"/>
</dbReference>
<reference evidence="3 4" key="1">
    <citation type="submission" date="2017-05" db="EMBL/GenBank/DDBJ databases">
        <authorList>
            <person name="Varghese N."/>
            <person name="Submissions S."/>
        </authorList>
    </citation>
    <scope>NUCLEOTIDE SEQUENCE [LARGE SCALE GENOMIC DNA]</scope>
    <source>
        <strain evidence="3 4">DSM 100094</strain>
    </source>
</reference>
<dbReference type="Proteomes" id="UP000319014">
    <property type="component" value="Unassembled WGS sequence"/>
</dbReference>
<evidence type="ECO:0000259" key="2">
    <source>
        <dbReference type="Pfam" id="PF07486"/>
    </source>
</evidence>
<protein>
    <submittedName>
        <fullName evidence="3">Cell Wall Hydrolase</fullName>
    </submittedName>
</protein>
<keyword evidence="3" id="KW-0378">Hydrolase</keyword>
<dbReference type="AlphaFoldDB" id="A0A521DW86"/>
<dbReference type="InterPro" id="IPR042047">
    <property type="entry name" value="SleB_dom1"/>
</dbReference>
<sequence length="196" mass="21847">MQFAVEMTPQAPHNRFRGSNKQDQNMAYQNKARLIAVATIATLVLTACGGGGGGRGSRGELNCMERAIYFEANRSSREGMIAVGNVVMNRVRSDQFPNSVCGVVSQKNQFAPGVMTRKMNPRDLPQVREAAIAVLRGERHPRIGNAMFFHTHGHRFPYDNMHYTLVAGGNAFYEKRKSHLVTQPVPPAPAPIRRRW</sequence>
<feature type="region of interest" description="Disordered" evidence="1">
    <location>
        <begin position="1"/>
        <end position="22"/>
    </location>
</feature>
<feature type="domain" description="Cell wall hydrolase SleB" evidence="2">
    <location>
        <begin position="76"/>
        <end position="173"/>
    </location>
</feature>
<dbReference type="EMBL" id="FXTK01000010">
    <property type="protein sequence ID" value="SMO75956.1"/>
    <property type="molecule type" value="Genomic_DNA"/>
</dbReference>
<evidence type="ECO:0000256" key="1">
    <source>
        <dbReference type="SAM" id="MobiDB-lite"/>
    </source>
</evidence>
<dbReference type="GO" id="GO:0016787">
    <property type="term" value="F:hydrolase activity"/>
    <property type="evidence" value="ECO:0007669"/>
    <property type="project" value="UniProtKB-KW"/>
</dbReference>